<keyword evidence="10" id="KW-1185">Reference proteome</keyword>
<dbReference type="InterPro" id="IPR020472">
    <property type="entry name" value="WD40_PAC1"/>
</dbReference>
<evidence type="ECO:0000313" key="10">
    <source>
        <dbReference type="Proteomes" id="UP000078561"/>
    </source>
</evidence>
<dbReference type="PROSITE" id="PS50294">
    <property type="entry name" value="WD_REPEATS_REGION"/>
    <property type="match status" value="1"/>
</dbReference>
<dbReference type="EMBL" id="LT550653">
    <property type="protein sequence ID" value="SAL96096.1"/>
    <property type="molecule type" value="Genomic_DNA"/>
</dbReference>
<dbReference type="PROSITE" id="PS50082">
    <property type="entry name" value="WD_REPEATS_2"/>
    <property type="match status" value="2"/>
</dbReference>
<protein>
    <submittedName>
        <fullName evidence="9">Uncharacterized protein</fullName>
    </submittedName>
</protein>
<dbReference type="Proteomes" id="UP000078561">
    <property type="component" value="Unassembled WGS sequence"/>
</dbReference>
<name>A0A168L5A0_ABSGL</name>
<dbReference type="OrthoDB" id="27537at2759"/>
<dbReference type="InterPro" id="IPR019775">
    <property type="entry name" value="WD40_repeat_CS"/>
</dbReference>
<dbReference type="GO" id="GO:0003682">
    <property type="term" value="F:chromatin binding"/>
    <property type="evidence" value="ECO:0007669"/>
    <property type="project" value="TreeGrafter"/>
</dbReference>
<proteinExistence type="inferred from homology"/>
<sequence length="346" mass="38347">MDPLALTSTLLSSFKVTKSFDVNRRPLTSLCFDDTGDLCVTSAEDESLKVYDCRDGTLKTTVYSRKYGVGLARFTHQAGNVIYGSTKEDDTLRYLSLHDNKFIRYFRGHKKRVISLEMSPLDDHLISSSLDNTVRLWDLRSPNCQGLINATSTPIASIDNAGLVFGVGMGSETIRLYDIRSYDTGPFATWTIRDPDSPKDNSYWTSLKFTNDGQHILITTSGNIHYLIHAFEGRIVKRLVGSTGSTSSDQQNGGTSHRCGEEVGLSPDAKYAFAGGRDGVVRVWDLLDKNDPNDPPPMMNAPVMTELHSRESSPSPIRVLGFNPAYMMMVSGGNQLDFWEPTIGIH</sequence>
<evidence type="ECO:0000256" key="8">
    <source>
        <dbReference type="SAM" id="MobiDB-lite"/>
    </source>
</evidence>
<dbReference type="Gene3D" id="2.130.10.10">
    <property type="entry name" value="YVTN repeat-like/Quinoprotein amine dehydrogenase"/>
    <property type="match status" value="2"/>
</dbReference>
<dbReference type="GO" id="GO:0006353">
    <property type="term" value="P:DNA-templated transcription termination"/>
    <property type="evidence" value="ECO:0007669"/>
    <property type="project" value="UniProtKB-KW"/>
</dbReference>
<feature type="repeat" description="WD" evidence="7">
    <location>
        <begin position="263"/>
        <end position="286"/>
    </location>
</feature>
<dbReference type="PANTHER" id="PTHR19861">
    <property type="entry name" value="WD40 REPEAT PROTEIN SWD2"/>
    <property type="match status" value="1"/>
</dbReference>
<comment type="similarity">
    <text evidence="2">Belongs to the WD repeat SWD2 family.</text>
</comment>
<dbReference type="PROSITE" id="PS00678">
    <property type="entry name" value="WD_REPEATS_1"/>
    <property type="match status" value="2"/>
</dbReference>
<reference evidence="9" key="1">
    <citation type="submission" date="2016-04" db="EMBL/GenBank/DDBJ databases">
        <authorList>
            <person name="Evans L.H."/>
            <person name="Alamgir A."/>
            <person name="Owens N."/>
            <person name="Weber N.D."/>
            <person name="Virtaneva K."/>
            <person name="Barbian K."/>
            <person name="Babar A."/>
            <person name="Rosenke K."/>
        </authorList>
    </citation>
    <scope>NUCLEOTIDE SEQUENCE [LARGE SCALE GENOMIC DNA]</scope>
    <source>
        <strain evidence="9">CBS 101.48</strain>
    </source>
</reference>
<feature type="compositionally biased region" description="Polar residues" evidence="8">
    <location>
        <begin position="242"/>
        <end position="255"/>
    </location>
</feature>
<dbReference type="InterPro" id="IPR001680">
    <property type="entry name" value="WD40_rpt"/>
</dbReference>
<evidence type="ECO:0000256" key="5">
    <source>
        <dbReference type="ARBA" id="ARBA00022737"/>
    </source>
</evidence>
<dbReference type="SUPFAM" id="SSF50978">
    <property type="entry name" value="WD40 repeat-like"/>
    <property type="match status" value="1"/>
</dbReference>
<accession>A0A168L5A0</accession>
<feature type="repeat" description="WD" evidence="7">
    <location>
        <begin position="106"/>
        <end position="141"/>
    </location>
</feature>
<dbReference type="Pfam" id="PF00400">
    <property type="entry name" value="WD40"/>
    <property type="match status" value="3"/>
</dbReference>
<keyword evidence="3" id="KW-0805">Transcription regulation</keyword>
<evidence type="ECO:0000256" key="6">
    <source>
        <dbReference type="ARBA" id="ARBA00023242"/>
    </source>
</evidence>
<evidence type="ECO:0000256" key="4">
    <source>
        <dbReference type="ARBA" id="ARBA00022574"/>
    </source>
</evidence>
<dbReference type="OMA" id="HNEGYIR"/>
<dbReference type="STRING" id="4829.A0A168L5A0"/>
<keyword evidence="4 7" id="KW-0853">WD repeat</keyword>
<dbReference type="PRINTS" id="PR00320">
    <property type="entry name" value="GPROTEINBRPT"/>
</dbReference>
<keyword evidence="6" id="KW-0539">Nucleus</keyword>
<dbReference type="GO" id="GO:0048188">
    <property type="term" value="C:Set1C/COMPASS complex"/>
    <property type="evidence" value="ECO:0007669"/>
    <property type="project" value="TreeGrafter"/>
</dbReference>
<evidence type="ECO:0000256" key="3">
    <source>
        <dbReference type="ARBA" id="ARBA00022472"/>
    </source>
</evidence>
<dbReference type="AlphaFoldDB" id="A0A168L5A0"/>
<dbReference type="SMART" id="SM00320">
    <property type="entry name" value="WD40"/>
    <property type="match status" value="3"/>
</dbReference>
<feature type="region of interest" description="Disordered" evidence="8">
    <location>
        <begin position="242"/>
        <end position="261"/>
    </location>
</feature>
<organism evidence="9">
    <name type="scientific">Absidia glauca</name>
    <name type="common">Pin mould</name>
    <dbReference type="NCBI Taxonomy" id="4829"/>
    <lineage>
        <taxon>Eukaryota</taxon>
        <taxon>Fungi</taxon>
        <taxon>Fungi incertae sedis</taxon>
        <taxon>Mucoromycota</taxon>
        <taxon>Mucoromycotina</taxon>
        <taxon>Mucoromycetes</taxon>
        <taxon>Mucorales</taxon>
        <taxon>Cunninghamellaceae</taxon>
        <taxon>Absidia</taxon>
    </lineage>
</organism>
<dbReference type="InterPro" id="IPR037867">
    <property type="entry name" value="Swd2/WDR82"/>
</dbReference>
<gene>
    <name evidence="9" type="primary">ABSGL_01464.1 scaffold 1580</name>
</gene>
<evidence type="ECO:0000313" key="9">
    <source>
        <dbReference type="EMBL" id="SAL96096.1"/>
    </source>
</evidence>
<dbReference type="PANTHER" id="PTHR19861:SF0">
    <property type="entry name" value="WD REPEAT-CONTAINING PROTEIN 82"/>
    <property type="match status" value="1"/>
</dbReference>
<dbReference type="InterPro" id="IPR015943">
    <property type="entry name" value="WD40/YVTN_repeat-like_dom_sf"/>
</dbReference>
<evidence type="ECO:0000256" key="7">
    <source>
        <dbReference type="PROSITE-ProRule" id="PRU00221"/>
    </source>
</evidence>
<dbReference type="FunFam" id="2.130.10.10:FF:001194">
    <property type="entry name" value="Unplaced genomic scaffold supercont1.1, whole genome shotgun sequence"/>
    <property type="match status" value="1"/>
</dbReference>
<comment type="subcellular location">
    <subcellularLocation>
        <location evidence="1">Nucleus</location>
    </subcellularLocation>
</comment>
<dbReference type="FunCoup" id="A0A168L5A0">
    <property type="interactions" value="802"/>
</dbReference>
<keyword evidence="3" id="KW-0806">Transcription termination</keyword>
<dbReference type="InterPro" id="IPR036322">
    <property type="entry name" value="WD40_repeat_dom_sf"/>
</dbReference>
<keyword evidence="5" id="KW-0677">Repeat</keyword>
<dbReference type="InParanoid" id="A0A168L5A0"/>
<evidence type="ECO:0000256" key="2">
    <source>
        <dbReference type="ARBA" id="ARBA00005616"/>
    </source>
</evidence>
<keyword evidence="3" id="KW-0804">Transcription</keyword>
<evidence type="ECO:0000256" key="1">
    <source>
        <dbReference type="ARBA" id="ARBA00004123"/>
    </source>
</evidence>